<keyword evidence="7" id="KW-1185">Reference proteome</keyword>
<reference evidence="7" key="1">
    <citation type="journal article" date="2013" name="PLoS Pathog.">
        <title>Deciphering the cryptic genome: genome-wide analyses of the rice pathogen Fusarium fujikuroi reveal complex regulation of secondary metabolism and novel metabolites.</title>
        <authorList>
            <person name="Wiemann P."/>
            <person name="Sieber C.M."/>
            <person name="von Bargen K.W."/>
            <person name="Studt L."/>
            <person name="Niehaus E.M."/>
            <person name="Espino J.J."/>
            <person name="Huss K."/>
            <person name="Michielse C.B."/>
            <person name="Albermann S."/>
            <person name="Wagner D."/>
            <person name="Bergner S.V."/>
            <person name="Connolly L.R."/>
            <person name="Fischer A."/>
            <person name="Reuter G."/>
            <person name="Kleigrewe K."/>
            <person name="Bald T."/>
            <person name="Wingfield B.D."/>
            <person name="Ophir R."/>
            <person name="Freeman S."/>
            <person name="Hippler M."/>
            <person name="Smith K.M."/>
            <person name="Brown D.W."/>
            <person name="Proctor R.H."/>
            <person name="Munsterkotter M."/>
            <person name="Freitag M."/>
            <person name="Humpf H.U."/>
            <person name="Guldener U."/>
            <person name="Tudzynski B."/>
        </authorList>
    </citation>
    <scope>NUCLEOTIDE SEQUENCE [LARGE SCALE GENOMIC DNA]</scope>
    <source>
        <strain evidence="7">CBS 195.34 / IMI 58289 / NRRL A-6831</strain>
    </source>
</reference>
<dbReference type="GO" id="GO:0005634">
    <property type="term" value="C:nucleus"/>
    <property type="evidence" value="ECO:0007669"/>
    <property type="project" value="TreeGrafter"/>
</dbReference>
<feature type="domain" description="Helicase ATP-binding" evidence="5">
    <location>
        <begin position="448"/>
        <end position="648"/>
    </location>
</feature>
<dbReference type="CDD" id="cd18008">
    <property type="entry name" value="DEXDc_SHPRH-like"/>
    <property type="match status" value="1"/>
</dbReference>
<dbReference type="RefSeq" id="XP_023433992.1">
    <property type="nucleotide sequence ID" value="XM_023581248.1"/>
</dbReference>
<feature type="compositionally biased region" description="Polar residues" evidence="4">
    <location>
        <begin position="24"/>
        <end position="33"/>
    </location>
</feature>
<dbReference type="Gene3D" id="3.40.50.300">
    <property type="entry name" value="P-loop containing nucleotide triphosphate hydrolases"/>
    <property type="match status" value="1"/>
</dbReference>
<evidence type="ECO:0000256" key="4">
    <source>
        <dbReference type="SAM" id="MobiDB-lite"/>
    </source>
</evidence>
<dbReference type="Pfam" id="PF00271">
    <property type="entry name" value="Helicase_C"/>
    <property type="match status" value="1"/>
</dbReference>
<proteinExistence type="predicted"/>
<gene>
    <name evidence="6" type="ORF">FFUJ_08090</name>
</gene>
<organism evidence="6 7">
    <name type="scientific">Gibberella fujikuroi (strain CBS 195.34 / IMI 58289 / NRRL A-6831)</name>
    <name type="common">Bakanae and foot rot disease fungus</name>
    <name type="synonym">Fusarium fujikuroi</name>
    <dbReference type="NCBI Taxonomy" id="1279085"/>
    <lineage>
        <taxon>Eukaryota</taxon>
        <taxon>Fungi</taxon>
        <taxon>Dikarya</taxon>
        <taxon>Ascomycota</taxon>
        <taxon>Pezizomycotina</taxon>
        <taxon>Sordariomycetes</taxon>
        <taxon>Hypocreomycetidae</taxon>
        <taxon>Hypocreales</taxon>
        <taxon>Nectriaceae</taxon>
        <taxon>Fusarium</taxon>
        <taxon>Fusarium fujikuroi species complex</taxon>
    </lineage>
</organism>
<keyword evidence="1" id="KW-0547">Nucleotide-binding</keyword>
<dbReference type="AlphaFoldDB" id="S0EAK7"/>
<dbReference type="InterPro" id="IPR001650">
    <property type="entry name" value="Helicase_C-like"/>
</dbReference>
<dbReference type="GO" id="GO:0005524">
    <property type="term" value="F:ATP binding"/>
    <property type="evidence" value="ECO:0007669"/>
    <property type="project" value="UniProtKB-KW"/>
</dbReference>
<evidence type="ECO:0000256" key="3">
    <source>
        <dbReference type="ARBA" id="ARBA00022840"/>
    </source>
</evidence>
<dbReference type="SMART" id="SM00487">
    <property type="entry name" value="DEXDc"/>
    <property type="match status" value="1"/>
</dbReference>
<evidence type="ECO:0000313" key="7">
    <source>
        <dbReference type="Proteomes" id="UP000016800"/>
    </source>
</evidence>
<dbReference type="SUPFAM" id="SSF52540">
    <property type="entry name" value="P-loop containing nucleoside triphosphate hydrolases"/>
    <property type="match status" value="2"/>
</dbReference>
<dbReference type="GO" id="GO:0008094">
    <property type="term" value="F:ATP-dependent activity, acting on DNA"/>
    <property type="evidence" value="ECO:0007669"/>
    <property type="project" value="TreeGrafter"/>
</dbReference>
<dbReference type="STRING" id="1279085.S0EAK7"/>
<dbReference type="PANTHER" id="PTHR45626:SF22">
    <property type="entry name" value="DNA REPAIR PROTEIN RAD5"/>
    <property type="match status" value="1"/>
</dbReference>
<dbReference type="InterPro" id="IPR014001">
    <property type="entry name" value="Helicase_ATP-bd"/>
</dbReference>
<dbReference type="InterPro" id="IPR049730">
    <property type="entry name" value="SNF2/RAD54-like_C"/>
</dbReference>
<dbReference type="InterPro" id="IPR027417">
    <property type="entry name" value="P-loop_NTPase"/>
</dbReference>
<dbReference type="GO" id="GO:0006281">
    <property type="term" value="P:DNA repair"/>
    <property type="evidence" value="ECO:0007669"/>
    <property type="project" value="TreeGrafter"/>
</dbReference>
<dbReference type="EMBL" id="HF679029">
    <property type="protein sequence ID" value="CCT71914.1"/>
    <property type="molecule type" value="Genomic_DNA"/>
</dbReference>
<dbReference type="InterPro" id="IPR050628">
    <property type="entry name" value="SNF2_RAD54_helicase_TF"/>
</dbReference>
<sequence>MAVPTAQRPKADWPEPRGPEMADFTQQGFPSTSKRAYSEYLADNIPTQPSNSGIQHQDTNLFNSYPETWEFDRSLPAGDFATRIEQPQLLPYGFSNTPLLTSYIGGNPHNNYEGGYGYHIQQPLVPPTVFATPACIFPSDPMPGNVQQYHVIHQQDDWTNQQNHQALIEPSLKFEATSYPQPPPEPELICFGMVCHPHNTISRHTLNQRQIKGLSARYRPSFNYSLSEFSVKLLDAENFIGSEDASIEGKVSYEFTHLTSALFGQSELVLEINCSTLDNPSKSGPQMPGKRIPGYSSQCTLDIIIYGPPDLSQDVGSFFEEYDLYLQDPVNCKQNVRYCNPHRLSVNPSDVKYTFDLGKSTAPLATTIDINDDPELLDIIFSHQDLAEATQPRSIRTPLQPHQKQALTFLLQRECGWAWDGCRTDIWEVRDNGHESYFYNTVSGAMQVEQPPQFYGGIVADPMGLGKTLSMIALVACDVRAEDIEPSSLPGVDIEVSSGKTLIIVPAPLMGSWEEQLQRHCFPNSLPWRCHHNQSRLRVASDLDQVAIVLTTYHTVMTEWKKGKETDQSIIFSTKWKRVILDEGTSYSDTICRKTTDPATAHYIRNTNSQLSRAICSLDSVSRWAVTGTPIQNRLSDLSALLKFLRVHPYSEKRHFDADISSLWKSGNAEKAVQRLKRIASCLLLRRPKDVIELPPIHNLQLQVEFTTAERQLYEDVRLQVLSQLNDSAPASFKSLQPNFFINILQKIEAMRMICNLGLHYHLRHEKPSVQGSVDDWQSEAQKAFNLRREEGVVQCQLCGLSLEEMESLVDEGVQVGKPWFSRCLAFLCPVCSQSETNRENFCPHKPTCCIAAVTTGTSFSELSMSIPSVSHEIPSKVAMLLCDLRRQSPQTKCVVFSSWRTTLNVIQASLDHESIPCLRFDGTITQKERHNVIERFRNEPQIRAYIDGSFPSLFDGAKLESNTGRPGAGTNSPDWANSRSDYIEDVCAKLLRGEAQASKRDLARILLNPANGDENRTESGLNRLEFLRRLV</sequence>
<evidence type="ECO:0000256" key="2">
    <source>
        <dbReference type="ARBA" id="ARBA00022801"/>
    </source>
</evidence>
<dbReference type="PANTHER" id="PTHR45626">
    <property type="entry name" value="TRANSCRIPTION TERMINATION FACTOR 2-RELATED"/>
    <property type="match status" value="1"/>
</dbReference>
<dbReference type="Pfam" id="PF00176">
    <property type="entry name" value="SNF2-rel_dom"/>
    <property type="match status" value="1"/>
</dbReference>
<feature type="region of interest" description="Disordered" evidence="4">
    <location>
        <begin position="1"/>
        <end position="33"/>
    </location>
</feature>
<evidence type="ECO:0000259" key="5">
    <source>
        <dbReference type="PROSITE" id="PS51192"/>
    </source>
</evidence>
<dbReference type="GO" id="GO:0016787">
    <property type="term" value="F:hydrolase activity"/>
    <property type="evidence" value="ECO:0007669"/>
    <property type="project" value="UniProtKB-KW"/>
</dbReference>
<evidence type="ECO:0000313" key="6">
    <source>
        <dbReference type="EMBL" id="CCT71914.1"/>
    </source>
</evidence>
<dbReference type="InterPro" id="IPR038718">
    <property type="entry name" value="SNF2-like_sf"/>
</dbReference>
<keyword evidence="2" id="KW-0378">Hydrolase</keyword>
<dbReference type="Proteomes" id="UP000016800">
    <property type="component" value="Chromosome VII"/>
</dbReference>
<dbReference type="InterPro" id="IPR000330">
    <property type="entry name" value="SNF2_N"/>
</dbReference>
<dbReference type="HOGENOM" id="CLU_000315_2_7_1"/>
<dbReference type="CDD" id="cd18793">
    <property type="entry name" value="SF2_C_SNF"/>
    <property type="match status" value="1"/>
</dbReference>
<feature type="compositionally biased region" description="Basic and acidic residues" evidence="4">
    <location>
        <begin position="9"/>
        <end position="20"/>
    </location>
</feature>
<dbReference type="GeneID" id="35401567"/>
<dbReference type="PROSITE" id="PS51192">
    <property type="entry name" value="HELICASE_ATP_BIND_1"/>
    <property type="match status" value="1"/>
</dbReference>
<accession>S0EAK7</accession>
<dbReference type="VEuPathDB" id="FungiDB:FFUJ_08090"/>
<keyword evidence="3" id="KW-0067">ATP-binding</keyword>
<protein>
    <submittedName>
        <fullName evidence="6">Related to global transactivator</fullName>
    </submittedName>
</protein>
<name>S0EAK7_GIBF5</name>
<evidence type="ECO:0000256" key="1">
    <source>
        <dbReference type="ARBA" id="ARBA00022741"/>
    </source>
</evidence>
<dbReference type="Gene3D" id="3.40.50.10810">
    <property type="entry name" value="Tandem AAA-ATPase domain"/>
    <property type="match status" value="1"/>
</dbReference>